<dbReference type="Proteomes" id="UP000757890">
    <property type="component" value="Unassembled WGS sequence"/>
</dbReference>
<feature type="transmembrane region" description="Helical" evidence="1">
    <location>
        <begin position="124"/>
        <end position="142"/>
    </location>
</feature>
<comment type="caution">
    <text evidence="2">The sequence shown here is derived from an EMBL/GenBank/DDBJ whole genome shotgun (WGS) entry which is preliminary data.</text>
</comment>
<reference evidence="2" key="1">
    <citation type="submission" date="2020-04" db="EMBL/GenBank/DDBJ databases">
        <title>Deep metagenomics examines the oral microbiome during advanced dental caries in children, revealing novel taxa and co-occurrences with host molecules.</title>
        <authorList>
            <person name="Baker J.L."/>
            <person name="Morton J.T."/>
            <person name="Dinis M."/>
            <person name="Alvarez R."/>
            <person name="Tran N.C."/>
            <person name="Knight R."/>
            <person name="Edlund A."/>
        </authorList>
    </citation>
    <scope>NUCLEOTIDE SEQUENCE</scope>
    <source>
        <strain evidence="2">JCVI_32_bin.14</strain>
    </source>
</reference>
<evidence type="ECO:0000256" key="1">
    <source>
        <dbReference type="SAM" id="Phobius"/>
    </source>
</evidence>
<protein>
    <submittedName>
        <fullName evidence="2">Uncharacterized protein</fullName>
    </submittedName>
</protein>
<keyword evidence="1" id="KW-0472">Membrane</keyword>
<keyword evidence="1" id="KW-0812">Transmembrane</keyword>
<feature type="non-terminal residue" evidence="2">
    <location>
        <position position="1"/>
    </location>
</feature>
<evidence type="ECO:0000313" key="2">
    <source>
        <dbReference type="EMBL" id="MBF1129661.1"/>
    </source>
</evidence>
<gene>
    <name evidence="2" type="ORF">HXL70_06410</name>
</gene>
<organism evidence="2 3">
    <name type="scientific">Dialister invisus</name>
    <dbReference type="NCBI Taxonomy" id="218538"/>
    <lineage>
        <taxon>Bacteria</taxon>
        <taxon>Bacillati</taxon>
        <taxon>Bacillota</taxon>
        <taxon>Negativicutes</taxon>
        <taxon>Veillonellales</taxon>
        <taxon>Veillonellaceae</taxon>
        <taxon>Dialister</taxon>
    </lineage>
</organism>
<name>A0A930FPL8_9FIRM</name>
<accession>A0A930FPL8</accession>
<proteinExistence type="predicted"/>
<sequence length="144" mass="16774">GAERKFLPPDLRRRYDERGMRKTIELFDSISRRYEEREDTPERVMKCIVDECLSTIAIRNEISLSAPSFWFFTREMNGYIRYLNRFYSGLIPPAIHERIKAPMMEEEMRSDADEESGGFNYERAAYIIFAIAGVICALIAAGSR</sequence>
<dbReference type="EMBL" id="JABZMK010000042">
    <property type="protein sequence ID" value="MBF1129661.1"/>
    <property type="molecule type" value="Genomic_DNA"/>
</dbReference>
<dbReference type="AlphaFoldDB" id="A0A930FPL8"/>
<keyword evidence="1" id="KW-1133">Transmembrane helix</keyword>
<evidence type="ECO:0000313" key="3">
    <source>
        <dbReference type="Proteomes" id="UP000757890"/>
    </source>
</evidence>